<evidence type="ECO:0000313" key="2">
    <source>
        <dbReference type="EMBL" id="AIZ44559.1"/>
    </source>
</evidence>
<dbReference type="EMBL" id="CP010028">
    <property type="protein sequence ID" value="AIZ46112.1"/>
    <property type="molecule type" value="Genomic_DNA"/>
</dbReference>
<accession>A0A0A7KL68</accession>
<dbReference type="EMBL" id="CP010028">
    <property type="protein sequence ID" value="AIZ45313.1"/>
    <property type="molecule type" value="Genomic_DNA"/>
</dbReference>
<dbReference type="AlphaFoldDB" id="A0A0A7KL68"/>
<evidence type="ECO:0000313" key="5">
    <source>
        <dbReference type="EMBL" id="AIZ46112.1"/>
    </source>
</evidence>
<reference evidence="6" key="2">
    <citation type="submission" date="2014-11" db="EMBL/GenBank/DDBJ databases">
        <title>Hymenobacter sp. DG25B genome submission.</title>
        <authorList>
            <person name="Jung H.-Y."/>
            <person name="Kim M.K."/>
            <person name="Srinivasan S."/>
            <person name="Lim S."/>
        </authorList>
    </citation>
    <scope>NUCLEOTIDE SEQUENCE [LARGE SCALE GENOMIC DNA]</scope>
    <source>
        <strain evidence="6">DY59</strain>
    </source>
</reference>
<dbReference type="KEGG" id="dsw:QR90_09685"/>
<name>A0A0A7KL68_9DEIO</name>
<dbReference type="EMBL" id="CP010028">
    <property type="protein sequence ID" value="AIZ44559.1"/>
    <property type="molecule type" value="Genomic_DNA"/>
</dbReference>
<evidence type="ECO:0000313" key="1">
    <source>
        <dbReference type="EMBL" id="AIZ44491.1"/>
    </source>
</evidence>
<proteinExistence type="predicted"/>
<evidence type="ECO:0000313" key="4">
    <source>
        <dbReference type="EMBL" id="AIZ45313.1"/>
    </source>
</evidence>
<sequence>MSALGWQGQVPCHLCANGGNRIAAKVVGLGQSEALKKVQRDHTQHGVMVQTLPRPPLEVVQADFFLEFPVGEFTRPASFGHFNQPEKWCLWGEIAGVIFAFLSSTLFPDHPSTLTGEMLTLGVLIPVRQPDVDGGKAARQRTFGAVSPDEVLPSSTTENLLDRLAVV</sequence>
<dbReference type="KEGG" id="dsw:QR90_15170"/>
<dbReference type="KEGG" id="dsw:QR90_07355"/>
<dbReference type="EMBL" id="CP010028">
    <property type="protein sequence ID" value="AIZ44966.1"/>
    <property type="molecule type" value="Genomic_DNA"/>
</dbReference>
<evidence type="ECO:0000313" key="3">
    <source>
        <dbReference type="EMBL" id="AIZ44966.1"/>
    </source>
</evidence>
<protein>
    <submittedName>
        <fullName evidence="4">Uncharacterized protein</fullName>
    </submittedName>
</protein>
<dbReference type="Proteomes" id="UP000030634">
    <property type="component" value="Chromosome"/>
</dbReference>
<dbReference type="HOGENOM" id="CLU_1591824_0_0_0"/>
<reference evidence="4" key="1">
    <citation type="submission" date="2014-11" db="EMBL/GenBank/DDBJ databases">
        <title>Complete genome sequence of Deinococcus swuensis, a bacterium resistant to radiation toxicity.</title>
        <authorList>
            <person name="Kim M.K."/>
            <person name="Srinivasan S."/>
            <person name="Back C.-G."/>
            <person name="Joo E.S."/>
            <person name="Lee S.-Y."/>
            <person name="Jung H.-Y."/>
        </authorList>
    </citation>
    <scope>NUCLEOTIDE SEQUENCE</scope>
    <source>
        <strain evidence="4">DY59</strain>
    </source>
</reference>
<organism evidence="4 6">
    <name type="scientific">Deinococcus radiopugnans</name>
    <dbReference type="NCBI Taxonomy" id="57497"/>
    <lineage>
        <taxon>Bacteria</taxon>
        <taxon>Thermotogati</taxon>
        <taxon>Deinococcota</taxon>
        <taxon>Deinococci</taxon>
        <taxon>Deinococcales</taxon>
        <taxon>Deinococcaceae</taxon>
        <taxon>Deinococcus</taxon>
    </lineage>
</organism>
<gene>
    <name evidence="1" type="ORF">QR90_04360</name>
    <name evidence="2" type="ORF">QR90_04810</name>
    <name evidence="3" type="ORF">QR90_07355</name>
    <name evidence="4" type="ORF">QR90_09685</name>
    <name evidence="5" type="ORF">QR90_15170</name>
</gene>
<dbReference type="EMBL" id="CP010028">
    <property type="protein sequence ID" value="AIZ44491.1"/>
    <property type="molecule type" value="Genomic_DNA"/>
</dbReference>
<dbReference type="KEGG" id="dsw:QR90_04360"/>
<dbReference type="KEGG" id="dsw:QR90_04810"/>
<evidence type="ECO:0000313" key="6">
    <source>
        <dbReference type="Proteomes" id="UP000030634"/>
    </source>
</evidence>